<sequence>MTQDGLMIETRAKVHQTPTRINFACDPTPEERQAALLALAFNGAGTLGADDLSETASWDASNRAGIVGRDQVLAALARVCAPVSLSVTQIVVQGKAATVSGRLTRDGEGLFMFCQILRFASAARTQIAQIVSVEQKE</sequence>
<protein>
    <recommendedName>
        <fullName evidence="3">SnoaL-like domain-containing protein</fullName>
    </recommendedName>
</protein>
<name>A0AAW7XX91_9RHOB</name>
<accession>A0AAW7XX91</accession>
<organism evidence="1 2">
    <name type="scientific">Celeribacter halophilus</name>
    <dbReference type="NCBI Taxonomy" id="576117"/>
    <lineage>
        <taxon>Bacteria</taxon>
        <taxon>Pseudomonadati</taxon>
        <taxon>Pseudomonadota</taxon>
        <taxon>Alphaproteobacteria</taxon>
        <taxon>Rhodobacterales</taxon>
        <taxon>Roseobacteraceae</taxon>
        <taxon>Celeribacter</taxon>
    </lineage>
</organism>
<dbReference type="Gene3D" id="3.10.450.50">
    <property type="match status" value="1"/>
</dbReference>
<dbReference type="AlphaFoldDB" id="A0AAW7XX91"/>
<comment type="caution">
    <text evidence="1">The sequence shown here is derived from an EMBL/GenBank/DDBJ whole genome shotgun (WGS) entry which is preliminary data.</text>
</comment>
<reference evidence="1" key="1">
    <citation type="submission" date="2023-07" db="EMBL/GenBank/DDBJ databases">
        <title>Genome content predicts the carbon catabolic preferences of heterotrophic bacteria.</title>
        <authorList>
            <person name="Gralka M."/>
        </authorList>
    </citation>
    <scope>NUCLEOTIDE SEQUENCE</scope>
    <source>
        <strain evidence="1">I2M02</strain>
    </source>
</reference>
<evidence type="ECO:0008006" key="3">
    <source>
        <dbReference type="Google" id="ProtNLM"/>
    </source>
</evidence>
<evidence type="ECO:0000313" key="2">
    <source>
        <dbReference type="Proteomes" id="UP001169823"/>
    </source>
</evidence>
<dbReference type="Proteomes" id="UP001169823">
    <property type="component" value="Unassembled WGS sequence"/>
</dbReference>
<evidence type="ECO:0000313" key="1">
    <source>
        <dbReference type="EMBL" id="MDO6457464.1"/>
    </source>
</evidence>
<gene>
    <name evidence="1" type="ORF">Q4494_10260</name>
</gene>
<dbReference type="RefSeq" id="WP_303484129.1">
    <property type="nucleotide sequence ID" value="NZ_JAUOPJ010000008.1"/>
</dbReference>
<proteinExistence type="predicted"/>
<dbReference type="EMBL" id="JAUOPJ010000008">
    <property type="protein sequence ID" value="MDO6457464.1"/>
    <property type="molecule type" value="Genomic_DNA"/>
</dbReference>